<feature type="compositionally biased region" description="Gly residues" evidence="15">
    <location>
        <begin position="273"/>
        <end position="283"/>
    </location>
</feature>
<dbReference type="Pfam" id="PF01636">
    <property type="entry name" value="APH"/>
    <property type="match status" value="1"/>
</dbReference>
<evidence type="ECO:0000256" key="8">
    <source>
        <dbReference type="ARBA" id="ARBA00022741"/>
    </source>
</evidence>
<evidence type="ECO:0000256" key="14">
    <source>
        <dbReference type="ARBA" id="ARBA00049067"/>
    </source>
</evidence>
<comment type="similarity">
    <text evidence="2">Belongs to the aminoglycoside phosphotransferase family.</text>
</comment>
<evidence type="ECO:0000256" key="12">
    <source>
        <dbReference type="ARBA" id="ARBA00023277"/>
    </source>
</evidence>
<organism evidence="18 19">
    <name type="scientific">Actinomadura rugatobispora</name>
    <dbReference type="NCBI Taxonomy" id="1994"/>
    <lineage>
        <taxon>Bacteria</taxon>
        <taxon>Bacillati</taxon>
        <taxon>Actinomycetota</taxon>
        <taxon>Actinomycetes</taxon>
        <taxon>Streptosporangiales</taxon>
        <taxon>Thermomonosporaceae</taxon>
        <taxon>Actinomadura</taxon>
    </lineage>
</organism>
<feature type="domain" description="Maltokinase N-terminal cap" evidence="17">
    <location>
        <begin position="83"/>
        <end position="134"/>
    </location>
</feature>
<evidence type="ECO:0000256" key="9">
    <source>
        <dbReference type="ARBA" id="ARBA00022777"/>
    </source>
</evidence>
<evidence type="ECO:0000256" key="11">
    <source>
        <dbReference type="ARBA" id="ARBA00023056"/>
    </source>
</evidence>
<evidence type="ECO:0000256" key="1">
    <source>
        <dbReference type="ARBA" id="ARBA00004964"/>
    </source>
</evidence>
<dbReference type="InterPro" id="IPR011009">
    <property type="entry name" value="Kinase-like_dom_sf"/>
</dbReference>
<proteinExistence type="inferred from homology"/>
<evidence type="ECO:0000256" key="13">
    <source>
        <dbReference type="ARBA" id="ARBA00031251"/>
    </source>
</evidence>
<gene>
    <name evidence="18" type="ORF">ACFPZN_14410</name>
</gene>
<feature type="domain" description="Aminoglycoside phosphotransferase" evidence="16">
    <location>
        <begin position="328"/>
        <end position="471"/>
    </location>
</feature>
<sequence length="551" mass="58603">MRPLDRALTGALAHWLPRQRWFAGKDRPIGEVTISSDTELPVAAGDVPGGPHDAPGAHGARDAHRAHDAYGAHGGEGGPVPSSVRHVVVDVRQGADVDRYQLLVGRRDELPERLRPGEIGEDPEGGHLYDAVHDPGLTRVLLDGIAAETRAGALRFHRAPGVEIETGLTAVPGSAEQSNTSLVFGESYMCKLFRRLSPGVNPDLEVNLALTRAGCEHVAGVRGWIEMEPDGGGEPITLALMSEYLRTATDGWQLAITSVRDWLAHPGPDGHGRYPGGGPGSGGFPDPTGRSAAGLGRHGEVIWENGRAAAPEEHEQPAELDAGGAGGDFAAEAERLGAATAAVHRDLAVAFGVTTAPAAQVRELARGMHRQLDEVSAAVPELAPHAGPIGRAFDELAARAADIPLQRVHGDYHLGQVMRSETGWVLLDFEGEPARSPEERRAMAHPLRDVAGMLRSFEYAARFLPAGDASLSPEAARGLELRARAWADRNREAFCRGYAEAGGADPAANAVLIRALELDKAVYEIRYEARNRPSWLPVPLRSLEHITAGAG</sequence>
<dbReference type="RefSeq" id="WP_378282435.1">
    <property type="nucleotide sequence ID" value="NZ_JBHSON010000017.1"/>
</dbReference>
<name>A0ABW0ZU65_9ACTN</name>
<evidence type="ECO:0000259" key="16">
    <source>
        <dbReference type="Pfam" id="PF01636"/>
    </source>
</evidence>
<keyword evidence="11" id="KW-0320">Glycogen biosynthesis</keyword>
<comment type="subunit">
    <text evidence="3">Monomer.</text>
</comment>
<evidence type="ECO:0000313" key="19">
    <source>
        <dbReference type="Proteomes" id="UP001596074"/>
    </source>
</evidence>
<evidence type="ECO:0000256" key="3">
    <source>
        <dbReference type="ARBA" id="ARBA00011245"/>
    </source>
</evidence>
<protein>
    <recommendedName>
        <fullName evidence="5">Maltokinase</fullName>
        <ecNumber evidence="4">2.7.1.175</ecNumber>
    </recommendedName>
    <alternativeName>
        <fullName evidence="13">Maltose-1-phosphate synthase</fullName>
    </alternativeName>
</protein>
<evidence type="ECO:0000256" key="6">
    <source>
        <dbReference type="ARBA" id="ARBA00022600"/>
    </source>
</evidence>
<keyword evidence="8" id="KW-0547">Nucleotide-binding</keyword>
<dbReference type="SUPFAM" id="SSF56112">
    <property type="entry name" value="Protein kinase-like (PK-like)"/>
    <property type="match status" value="1"/>
</dbReference>
<evidence type="ECO:0000256" key="15">
    <source>
        <dbReference type="SAM" id="MobiDB-lite"/>
    </source>
</evidence>
<accession>A0ABW0ZU65</accession>
<evidence type="ECO:0000256" key="4">
    <source>
        <dbReference type="ARBA" id="ARBA00011962"/>
    </source>
</evidence>
<comment type="pathway">
    <text evidence="1">Glycan biosynthesis; glycogen biosynthesis.</text>
</comment>
<evidence type="ECO:0000256" key="5">
    <source>
        <dbReference type="ARBA" id="ARBA00013882"/>
    </source>
</evidence>
<comment type="catalytic activity">
    <reaction evidence="14">
        <text>D-maltose + ATP = alpha-maltose 1-phosphate + ADP + H(+)</text>
        <dbReference type="Rhea" id="RHEA:31915"/>
        <dbReference type="ChEBI" id="CHEBI:15378"/>
        <dbReference type="ChEBI" id="CHEBI:17306"/>
        <dbReference type="ChEBI" id="CHEBI:30616"/>
        <dbReference type="ChEBI" id="CHEBI:63576"/>
        <dbReference type="ChEBI" id="CHEBI:456216"/>
        <dbReference type="EC" id="2.7.1.175"/>
    </reaction>
</comment>
<evidence type="ECO:0000259" key="17">
    <source>
        <dbReference type="Pfam" id="PF18085"/>
    </source>
</evidence>
<keyword evidence="19" id="KW-1185">Reference proteome</keyword>
<dbReference type="EC" id="2.7.1.175" evidence="4"/>
<keyword evidence="12" id="KW-0119">Carbohydrate metabolism</keyword>
<keyword evidence="10" id="KW-0067">ATP-binding</keyword>
<dbReference type="InterPro" id="IPR002575">
    <property type="entry name" value="Aminoglycoside_PTrfase"/>
</dbReference>
<keyword evidence="7" id="KW-0808">Transferase</keyword>
<keyword evidence="6" id="KW-0321">Glycogen metabolism</keyword>
<comment type="caution">
    <text evidence="18">The sequence shown here is derived from an EMBL/GenBank/DDBJ whole genome shotgun (WGS) entry which is preliminary data.</text>
</comment>
<dbReference type="Gene3D" id="3.90.1200.10">
    <property type="match status" value="1"/>
</dbReference>
<feature type="region of interest" description="Disordered" evidence="15">
    <location>
        <begin position="267"/>
        <end position="294"/>
    </location>
</feature>
<reference evidence="19" key="1">
    <citation type="journal article" date="2019" name="Int. J. Syst. Evol. Microbiol.">
        <title>The Global Catalogue of Microorganisms (GCM) 10K type strain sequencing project: providing services to taxonomists for standard genome sequencing and annotation.</title>
        <authorList>
            <consortium name="The Broad Institute Genomics Platform"/>
            <consortium name="The Broad Institute Genome Sequencing Center for Infectious Disease"/>
            <person name="Wu L."/>
            <person name="Ma J."/>
        </authorList>
    </citation>
    <scope>NUCLEOTIDE SEQUENCE [LARGE SCALE GENOMIC DNA]</scope>
    <source>
        <strain evidence="19">KCTC 42087</strain>
    </source>
</reference>
<keyword evidence="9" id="KW-0418">Kinase</keyword>
<dbReference type="Pfam" id="PF18085">
    <property type="entry name" value="Mak_N_cap"/>
    <property type="match status" value="2"/>
</dbReference>
<feature type="domain" description="Maltokinase N-terminal cap" evidence="17">
    <location>
        <begin position="15"/>
        <end position="47"/>
    </location>
</feature>
<dbReference type="InterPro" id="IPR040999">
    <property type="entry name" value="Mak_N_cap"/>
</dbReference>
<evidence type="ECO:0000313" key="18">
    <source>
        <dbReference type="EMBL" id="MFC5746815.1"/>
    </source>
</evidence>
<dbReference type="Proteomes" id="UP001596074">
    <property type="component" value="Unassembled WGS sequence"/>
</dbReference>
<evidence type="ECO:0000256" key="2">
    <source>
        <dbReference type="ARBA" id="ARBA00006219"/>
    </source>
</evidence>
<dbReference type="EMBL" id="JBHSON010000017">
    <property type="protein sequence ID" value="MFC5746815.1"/>
    <property type="molecule type" value="Genomic_DNA"/>
</dbReference>
<evidence type="ECO:0000256" key="7">
    <source>
        <dbReference type="ARBA" id="ARBA00022679"/>
    </source>
</evidence>
<evidence type="ECO:0000256" key="10">
    <source>
        <dbReference type="ARBA" id="ARBA00022840"/>
    </source>
</evidence>